<dbReference type="InterPro" id="IPR012910">
    <property type="entry name" value="Plug_dom"/>
</dbReference>
<dbReference type="PROSITE" id="PS52016">
    <property type="entry name" value="TONB_DEPENDENT_REC_3"/>
    <property type="match status" value="1"/>
</dbReference>
<dbReference type="GO" id="GO:0015344">
    <property type="term" value="F:siderophore uptake transmembrane transporter activity"/>
    <property type="evidence" value="ECO:0007669"/>
    <property type="project" value="TreeGrafter"/>
</dbReference>
<evidence type="ECO:0000313" key="15">
    <source>
        <dbReference type="Proteomes" id="UP000252357"/>
    </source>
</evidence>
<evidence type="ECO:0000256" key="8">
    <source>
        <dbReference type="ARBA" id="ARBA00023170"/>
    </source>
</evidence>
<dbReference type="Gene3D" id="2.170.130.10">
    <property type="entry name" value="TonB-dependent receptor, plug domain"/>
    <property type="match status" value="1"/>
</dbReference>
<evidence type="ECO:0000256" key="1">
    <source>
        <dbReference type="ARBA" id="ARBA00004571"/>
    </source>
</evidence>
<organism evidence="14 15">
    <name type="scientific">Parvibium lacunae</name>
    <dbReference type="NCBI Taxonomy" id="1888893"/>
    <lineage>
        <taxon>Bacteria</taxon>
        <taxon>Pseudomonadati</taxon>
        <taxon>Pseudomonadota</taxon>
        <taxon>Betaproteobacteria</taxon>
        <taxon>Burkholderiales</taxon>
        <taxon>Alcaligenaceae</taxon>
        <taxon>Parvibium</taxon>
    </lineage>
</organism>
<sequence length="700" mass="78293">MKIHTCIRTFFLFSSSFFHFQISANELQLNEIRVYGVKPNQSSQSIVGDDSEKFSAPLQISTYSVLESQSKNSRLADFLSQDASLAENFATYGYYENFSIRGFTLDRGSAYRLNGFAIPAEFHLPLDNINQVEVLKGVSSLNGGMVSAGGLINFVSKRPTPEQSIYTEINNYGNRLFSSYVGGLNSTKTIGYGLTFSQSELGAPQRSKGGERSLVGFSVDITPIQSLRVQNDFIYQHRSQLVIPGFQLLGGTQTPDLKTVRDVNIGSQSWAKPVVNEGTHFSTLTDIKISDLLNSKVGFSSTLARIDDNLATPWGCNTSPVQYFCANGDFVVYKYHAQERRQTDHAFMNITGAWNTGPAQQKITLGIEQIKRTISQRDYYSNTIYDTSNNALSNNIYNYDNRLIEPSSAGQDLPVTKSVQTNLALSDKITYQNIDATLAVRLARISQTANLSIQKALPALALSWHFDKANQIYVSHARGMEFGSQAPLVAENSNALLPPRLTQQNEVGWKFKTENFKWSTAIFEMQRPYEYTQVNGSSWAGLGNYIQSGQEIHRGLEANGAYRIQKTTTVSGSLAFIRARANNSAQDNGIQLPNIPKFSSNFSVSHRLTENTPLEAKLEWLYRGERNARRDGTVTVPGYSLFNLALNYQTDIRGREVAIALGIRNLFNKYYWRDVSEAYSADLLFPGERRSTWLTFKFTL</sequence>
<evidence type="ECO:0000256" key="2">
    <source>
        <dbReference type="ARBA" id="ARBA00009810"/>
    </source>
</evidence>
<dbReference type="PANTHER" id="PTHR32552:SF83">
    <property type="entry name" value="BLR3904 PROTEIN"/>
    <property type="match status" value="1"/>
</dbReference>
<accession>A0A368L7V1</accession>
<dbReference type="GO" id="GO:0009279">
    <property type="term" value="C:cell outer membrane"/>
    <property type="evidence" value="ECO:0007669"/>
    <property type="project" value="UniProtKB-SubCell"/>
</dbReference>
<keyword evidence="9 10" id="KW-0998">Cell outer membrane</keyword>
<evidence type="ECO:0000259" key="13">
    <source>
        <dbReference type="Pfam" id="PF07715"/>
    </source>
</evidence>
<evidence type="ECO:0000256" key="6">
    <source>
        <dbReference type="ARBA" id="ARBA00023077"/>
    </source>
</evidence>
<comment type="subcellular location">
    <subcellularLocation>
        <location evidence="1 10">Cell outer membrane</location>
        <topology evidence="1 10">Multi-pass membrane protein</topology>
    </subcellularLocation>
</comment>
<keyword evidence="3 10" id="KW-0813">Transport</keyword>
<keyword evidence="4 10" id="KW-1134">Transmembrane beta strand</keyword>
<comment type="similarity">
    <text evidence="2 10 11">Belongs to the TonB-dependent receptor family.</text>
</comment>
<dbReference type="OrthoDB" id="5346107at2"/>
<evidence type="ECO:0000256" key="7">
    <source>
        <dbReference type="ARBA" id="ARBA00023136"/>
    </source>
</evidence>
<reference evidence="14 15" key="1">
    <citation type="journal article" date="2018" name="Int. J. Syst. Evol. Microbiol.">
        <title>Parvibium lacunae gen. nov., sp. nov., a new member of the family Alcaligenaceae isolated from a freshwater pond.</title>
        <authorList>
            <person name="Chen W.M."/>
            <person name="Xie P.B."/>
            <person name="Hsu M.Y."/>
            <person name="Sheu S.Y."/>
        </authorList>
    </citation>
    <scope>NUCLEOTIDE SEQUENCE [LARGE SCALE GENOMIC DNA]</scope>
    <source>
        <strain evidence="14 15">KMB9</strain>
    </source>
</reference>
<evidence type="ECO:0000256" key="9">
    <source>
        <dbReference type="ARBA" id="ARBA00023237"/>
    </source>
</evidence>
<dbReference type="InterPro" id="IPR037066">
    <property type="entry name" value="Plug_dom_sf"/>
</dbReference>
<dbReference type="Pfam" id="PF07715">
    <property type="entry name" value="Plug"/>
    <property type="match status" value="1"/>
</dbReference>
<keyword evidence="15" id="KW-1185">Reference proteome</keyword>
<protein>
    <submittedName>
        <fullName evidence="14">Uncharacterized protein</fullName>
    </submittedName>
</protein>
<dbReference type="AlphaFoldDB" id="A0A368L7V1"/>
<evidence type="ECO:0000256" key="3">
    <source>
        <dbReference type="ARBA" id="ARBA00022448"/>
    </source>
</evidence>
<evidence type="ECO:0000256" key="4">
    <source>
        <dbReference type="ARBA" id="ARBA00022452"/>
    </source>
</evidence>
<comment type="caution">
    <text evidence="14">The sequence shown here is derived from an EMBL/GenBank/DDBJ whole genome shotgun (WGS) entry which is preliminary data.</text>
</comment>
<dbReference type="EMBL" id="QPGB01000001">
    <property type="protein sequence ID" value="RCS59687.1"/>
    <property type="molecule type" value="Genomic_DNA"/>
</dbReference>
<evidence type="ECO:0000313" key="14">
    <source>
        <dbReference type="EMBL" id="RCS59687.1"/>
    </source>
</evidence>
<keyword evidence="8" id="KW-0675">Receptor</keyword>
<evidence type="ECO:0000256" key="11">
    <source>
        <dbReference type="RuleBase" id="RU003357"/>
    </source>
</evidence>
<evidence type="ECO:0000256" key="10">
    <source>
        <dbReference type="PROSITE-ProRule" id="PRU01360"/>
    </source>
</evidence>
<dbReference type="InterPro" id="IPR039426">
    <property type="entry name" value="TonB-dep_rcpt-like"/>
</dbReference>
<dbReference type="SUPFAM" id="SSF56935">
    <property type="entry name" value="Porins"/>
    <property type="match status" value="1"/>
</dbReference>
<keyword evidence="7 10" id="KW-0472">Membrane</keyword>
<feature type="domain" description="TonB-dependent receptor-like beta-barrel" evidence="12">
    <location>
        <begin position="296"/>
        <end position="666"/>
    </location>
</feature>
<feature type="domain" description="TonB-dependent receptor plug" evidence="13">
    <location>
        <begin position="59"/>
        <end position="150"/>
    </location>
</feature>
<gene>
    <name evidence="14" type="ORF">DU000_02980</name>
</gene>
<dbReference type="Proteomes" id="UP000252357">
    <property type="component" value="Unassembled WGS sequence"/>
</dbReference>
<dbReference type="InterPro" id="IPR036942">
    <property type="entry name" value="Beta-barrel_TonB_sf"/>
</dbReference>
<dbReference type="Gene3D" id="2.40.170.20">
    <property type="entry name" value="TonB-dependent receptor, beta-barrel domain"/>
    <property type="match status" value="1"/>
</dbReference>
<dbReference type="Pfam" id="PF00593">
    <property type="entry name" value="TonB_dep_Rec_b-barrel"/>
    <property type="match status" value="1"/>
</dbReference>
<dbReference type="RefSeq" id="WP_114401834.1">
    <property type="nucleotide sequence ID" value="NZ_QPGB01000001.1"/>
</dbReference>
<dbReference type="PANTHER" id="PTHR32552">
    <property type="entry name" value="FERRICHROME IRON RECEPTOR-RELATED"/>
    <property type="match status" value="1"/>
</dbReference>
<name>A0A368L7V1_9BURK</name>
<evidence type="ECO:0000259" key="12">
    <source>
        <dbReference type="Pfam" id="PF00593"/>
    </source>
</evidence>
<keyword evidence="6 11" id="KW-0798">TonB box</keyword>
<dbReference type="InterPro" id="IPR000531">
    <property type="entry name" value="Beta-barrel_TonB"/>
</dbReference>
<proteinExistence type="inferred from homology"/>
<keyword evidence="5 10" id="KW-0812">Transmembrane</keyword>
<evidence type="ECO:0000256" key="5">
    <source>
        <dbReference type="ARBA" id="ARBA00022692"/>
    </source>
</evidence>